<dbReference type="InterPro" id="IPR036427">
    <property type="entry name" value="Bromodomain-like_sf"/>
</dbReference>
<dbReference type="EMBL" id="QKXF01000352">
    <property type="protein sequence ID" value="RQM12218.1"/>
    <property type="molecule type" value="Genomic_DNA"/>
</dbReference>
<evidence type="ECO:0000256" key="1">
    <source>
        <dbReference type="ARBA" id="ARBA00022723"/>
    </source>
</evidence>
<dbReference type="GO" id="GO:0042073">
    <property type="term" value="P:intraciliary transport"/>
    <property type="evidence" value="ECO:0007669"/>
    <property type="project" value="InterPro"/>
</dbReference>
<feature type="region of interest" description="Disordered" evidence="7">
    <location>
        <begin position="1"/>
        <end position="25"/>
    </location>
</feature>
<feature type="compositionally biased region" description="Basic and acidic residues" evidence="7">
    <location>
        <begin position="446"/>
        <end position="455"/>
    </location>
</feature>
<dbReference type="PROSITE" id="PS50014">
    <property type="entry name" value="BROMODOMAIN_2"/>
    <property type="match status" value="1"/>
</dbReference>
<dbReference type="GO" id="GO:0005929">
    <property type="term" value="C:cilium"/>
    <property type="evidence" value="ECO:0007669"/>
    <property type="project" value="TreeGrafter"/>
</dbReference>
<sequence length="834" mass="92317">MEKSTGKMYQGGKVEGPSGKMTEDYKRDKKLPPRVEKMLREQVNLDESVLHDAFAVAMEDLILEREANFVAKGLCHLCGVKEKQYVPVVNFCPHADENHSLCREHLRSVYRVRLEALFVGRNGATPNRRLLRCLVCAHGCPCTLCRAEKKRRVYKYKCYLLDTLRRSGRGSVSAMSDERATAAVASLVPEGRLRHGAVESSNEGRQYAQYPPTSPATDRPHVQNDGHSARRSETESVHDGRRLVQPLQSEYKHYPQNIRSDYGYNVQSYSVQMSSTQATTMHASNLLPPRMQTSGVQALSMQPSDMQTQQMHLPRYPVTRKRSENDTSANCLSVVGDGATVADRRVAARVASPGFMELPSASTILNCSESEKSLVHLLSSLNQGGAPPDSVASDVRSQFSKDSTYSQSKSSYVPNGIAGNNGPSGNAKGLNDTETEATSLVYHARGIADRRRQARDQSYTSSMNSDDSPPRRCSSFGARSITGSRVLKRKANESDNEASPEPRDSHNMTSRDDFRAPHCGESAASEQRNGGQRQHQRSLRLNGRGKESALQADTNESQSSQTPPHLPSHRVPGRSRKKIDDAVAPALITLRAGKKGPQQRKRTEPPKRGRGRPPKRDKRGKSDDEQIAVETNEEEDKENDEEGGGSESELDANLDYCEVCQGAGDLVCCDKCPRSFHLKCLHMTKTDLPEGDWQCNECKKPSRFDAYAVAVASEKNLLDKCLKIVQCLQSHPFSKQFLSPVENVPMYTRVVKQPMDLSTIENKLKKGAYIVDSNTVADGVNELDSTLFANDIRLMWSNCKLFNDDGSGIARAADILSAGFERLYKESIAPSLTT</sequence>
<dbReference type="SMART" id="SM00249">
    <property type="entry name" value="PHD"/>
    <property type="match status" value="1"/>
</dbReference>
<dbReference type="InterPro" id="IPR019786">
    <property type="entry name" value="Zinc_finger_PHD-type_CS"/>
</dbReference>
<evidence type="ECO:0000259" key="8">
    <source>
        <dbReference type="PROSITE" id="PS50014"/>
    </source>
</evidence>
<feature type="compositionally biased region" description="Basic and acidic residues" evidence="7">
    <location>
        <begin position="500"/>
        <end position="518"/>
    </location>
</feature>
<dbReference type="Gene3D" id="1.20.920.10">
    <property type="entry name" value="Bromodomain-like"/>
    <property type="match status" value="1"/>
</dbReference>
<dbReference type="AlphaFoldDB" id="A0A3M6VC37"/>
<dbReference type="CDD" id="cd04369">
    <property type="entry name" value="Bromodomain"/>
    <property type="match status" value="1"/>
</dbReference>
<protein>
    <recommendedName>
        <fullName evidence="14">PHD-type domain-containing protein</fullName>
    </recommendedName>
</protein>
<dbReference type="PANTHER" id="PTHR33906:SF1">
    <property type="entry name" value="INTRAFLAGELLAR TRANSPORT PROTEIN 25 HOMOLOG"/>
    <property type="match status" value="1"/>
</dbReference>
<keyword evidence="12" id="KW-1185">Reference proteome</keyword>
<dbReference type="Pfam" id="PF00439">
    <property type="entry name" value="Bromodomain"/>
    <property type="match status" value="1"/>
</dbReference>
<keyword evidence="2 6" id="KW-0863">Zinc-finger</keyword>
<feature type="region of interest" description="Disordered" evidence="7">
    <location>
        <begin position="197"/>
        <end position="241"/>
    </location>
</feature>
<feature type="compositionally biased region" description="Polar residues" evidence="7">
    <location>
        <begin position="551"/>
        <end position="563"/>
    </location>
</feature>
<dbReference type="PROSITE" id="PS50016">
    <property type="entry name" value="ZF_PHD_2"/>
    <property type="match status" value="1"/>
</dbReference>
<keyword evidence="4 5" id="KW-0103">Bromodomain</keyword>
<proteinExistence type="predicted"/>
<feature type="domain" description="PHD-type" evidence="9">
    <location>
        <begin position="654"/>
        <end position="701"/>
    </location>
</feature>
<feature type="compositionally biased region" description="Polar residues" evidence="7">
    <location>
        <begin position="456"/>
        <end position="467"/>
    </location>
</feature>
<feature type="compositionally biased region" description="Acidic residues" evidence="7">
    <location>
        <begin position="625"/>
        <end position="648"/>
    </location>
</feature>
<dbReference type="PROSITE" id="PS01359">
    <property type="entry name" value="ZF_PHD_1"/>
    <property type="match status" value="1"/>
</dbReference>
<evidence type="ECO:0000313" key="11">
    <source>
        <dbReference type="EMBL" id="RQM12218.1"/>
    </source>
</evidence>
<dbReference type="STRING" id="542832.A0A3M6VC37"/>
<feature type="compositionally biased region" description="Low complexity" evidence="7">
    <location>
        <begin position="400"/>
        <end position="412"/>
    </location>
</feature>
<gene>
    <name evidence="11" type="ORF">DD237_007827</name>
    <name evidence="10" type="ORF">DD238_007554</name>
</gene>
<dbReference type="InterPro" id="IPR001965">
    <property type="entry name" value="Znf_PHD"/>
</dbReference>
<dbReference type="EMBL" id="QLLG01000471">
    <property type="protein sequence ID" value="RMX62976.1"/>
    <property type="molecule type" value="Genomic_DNA"/>
</dbReference>
<evidence type="ECO:0008006" key="14">
    <source>
        <dbReference type="Google" id="ProtNLM"/>
    </source>
</evidence>
<dbReference type="SMART" id="SM00297">
    <property type="entry name" value="BROMO"/>
    <property type="match status" value="1"/>
</dbReference>
<dbReference type="Gene3D" id="3.30.40.10">
    <property type="entry name" value="Zinc/RING finger domain, C3HC4 (zinc finger)"/>
    <property type="match status" value="1"/>
</dbReference>
<dbReference type="Pfam" id="PF00628">
    <property type="entry name" value="PHD"/>
    <property type="match status" value="1"/>
</dbReference>
<dbReference type="Proteomes" id="UP000282087">
    <property type="component" value="Unassembled WGS sequence"/>
</dbReference>
<accession>A0A3M6VC37</accession>
<evidence type="ECO:0000256" key="7">
    <source>
        <dbReference type="SAM" id="MobiDB-lite"/>
    </source>
</evidence>
<organism evidence="10 12">
    <name type="scientific">Peronospora effusa</name>
    <dbReference type="NCBI Taxonomy" id="542832"/>
    <lineage>
        <taxon>Eukaryota</taxon>
        <taxon>Sar</taxon>
        <taxon>Stramenopiles</taxon>
        <taxon>Oomycota</taxon>
        <taxon>Peronosporomycetes</taxon>
        <taxon>Peronosporales</taxon>
        <taxon>Peronosporaceae</taxon>
        <taxon>Peronospora</taxon>
    </lineage>
</organism>
<feature type="compositionally biased region" description="Basic residues" evidence="7">
    <location>
        <begin position="567"/>
        <end position="577"/>
    </location>
</feature>
<evidence type="ECO:0000256" key="4">
    <source>
        <dbReference type="ARBA" id="ARBA00023117"/>
    </source>
</evidence>
<dbReference type="Proteomes" id="UP000286097">
    <property type="component" value="Unassembled WGS sequence"/>
</dbReference>
<evidence type="ECO:0000256" key="2">
    <source>
        <dbReference type="ARBA" id="ARBA00022771"/>
    </source>
</evidence>
<feature type="region of interest" description="Disordered" evidence="7">
    <location>
        <begin position="443"/>
        <end position="648"/>
    </location>
</feature>
<keyword evidence="1" id="KW-0479">Metal-binding</keyword>
<dbReference type="GO" id="GO:0030992">
    <property type="term" value="C:intraciliary transport particle B"/>
    <property type="evidence" value="ECO:0007669"/>
    <property type="project" value="InterPro"/>
</dbReference>
<keyword evidence="3" id="KW-0862">Zinc</keyword>
<feature type="compositionally biased region" description="Basic residues" evidence="7">
    <location>
        <begin position="608"/>
        <end position="619"/>
    </location>
</feature>
<dbReference type="VEuPathDB" id="FungiDB:DD237_007827"/>
<evidence type="ECO:0000313" key="13">
    <source>
        <dbReference type="Proteomes" id="UP000286097"/>
    </source>
</evidence>
<feature type="compositionally biased region" description="Polar residues" evidence="7">
    <location>
        <begin position="524"/>
        <end position="533"/>
    </location>
</feature>
<dbReference type="CDD" id="cd15539">
    <property type="entry name" value="PHD1_AIRE"/>
    <property type="match status" value="1"/>
</dbReference>
<dbReference type="InterPro" id="IPR011011">
    <property type="entry name" value="Znf_FYVE_PHD"/>
</dbReference>
<feature type="region of interest" description="Disordered" evidence="7">
    <location>
        <begin position="383"/>
        <end position="431"/>
    </location>
</feature>
<feature type="compositionally biased region" description="Basic and acidic residues" evidence="7">
    <location>
        <begin position="218"/>
        <end position="241"/>
    </location>
</feature>
<evidence type="ECO:0000256" key="6">
    <source>
        <dbReference type="PROSITE-ProRule" id="PRU00146"/>
    </source>
</evidence>
<dbReference type="InterPro" id="IPR001487">
    <property type="entry name" value="Bromodomain"/>
</dbReference>
<comment type="caution">
    <text evidence="10">The sequence shown here is derived from an EMBL/GenBank/DDBJ whole genome shotgun (WGS) entry which is preliminary data.</text>
</comment>
<evidence type="ECO:0000256" key="5">
    <source>
        <dbReference type="PROSITE-ProRule" id="PRU00035"/>
    </source>
</evidence>
<name>A0A3M6VC37_9STRA</name>
<evidence type="ECO:0000313" key="10">
    <source>
        <dbReference type="EMBL" id="RMX62976.1"/>
    </source>
</evidence>
<dbReference type="InterPro" id="IPR013083">
    <property type="entry name" value="Znf_RING/FYVE/PHD"/>
</dbReference>
<dbReference type="InterPro" id="IPR019787">
    <property type="entry name" value="Znf_PHD-finger"/>
</dbReference>
<dbReference type="GO" id="GO:0008270">
    <property type="term" value="F:zinc ion binding"/>
    <property type="evidence" value="ECO:0007669"/>
    <property type="project" value="UniProtKB-KW"/>
</dbReference>
<evidence type="ECO:0000259" key="9">
    <source>
        <dbReference type="PROSITE" id="PS50016"/>
    </source>
</evidence>
<dbReference type="PRINTS" id="PR00503">
    <property type="entry name" value="BROMODOMAIN"/>
</dbReference>
<dbReference type="SUPFAM" id="SSF57903">
    <property type="entry name" value="FYVE/PHD zinc finger"/>
    <property type="match status" value="1"/>
</dbReference>
<feature type="domain" description="Bromo" evidence="8">
    <location>
        <begin position="729"/>
        <end position="810"/>
    </location>
</feature>
<evidence type="ECO:0000256" key="3">
    <source>
        <dbReference type="ARBA" id="ARBA00022833"/>
    </source>
</evidence>
<dbReference type="PANTHER" id="PTHR33906">
    <property type="entry name" value="INTRAFLAGELLAR TRANSPORT PROTEIN 25 HOMOLOG"/>
    <property type="match status" value="1"/>
</dbReference>
<dbReference type="OrthoDB" id="115879at2759"/>
<reference evidence="12 13" key="1">
    <citation type="submission" date="2018-06" db="EMBL/GenBank/DDBJ databases">
        <title>Comparative genomics of downy mildews reveals potential adaptations to biotrophy.</title>
        <authorList>
            <person name="Fletcher K."/>
            <person name="Klosterman S.J."/>
            <person name="Derevnina L."/>
            <person name="Martin F."/>
            <person name="Koike S."/>
            <person name="Reyes Chin-Wo S."/>
            <person name="Mou B."/>
            <person name="Michelmore R."/>
        </authorList>
    </citation>
    <scope>NUCLEOTIDE SEQUENCE [LARGE SCALE GENOMIC DNA]</scope>
    <source>
        <strain evidence="11 13">R13</strain>
        <strain evidence="10 12">R14</strain>
    </source>
</reference>
<dbReference type="SUPFAM" id="SSF47370">
    <property type="entry name" value="Bromodomain"/>
    <property type="match status" value="1"/>
</dbReference>
<dbReference type="InterPro" id="IPR033558">
    <property type="entry name" value="IFT25"/>
</dbReference>
<evidence type="ECO:0000313" key="12">
    <source>
        <dbReference type="Proteomes" id="UP000282087"/>
    </source>
</evidence>